<dbReference type="InterPro" id="IPR029050">
    <property type="entry name" value="Immunoprotect_excell_Ig-like"/>
</dbReference>
<evidence type="ECO:0000259" key="2">
    <source>
        <dbReference type="Pfam" id="PF11611"/>
    </source>
</evidence>
<accession>A0ABT6H1Z9</accession>
<sequence>MDAWVRELYKHSDYYKKAEPTIIINDLSGFEIAKNDKPVKFDEDAKTSKDLGTFKIGDKVDVGGHIITLSNAVYDDSKKEEYEVTAAKVLKVDFVYQNSTKEEQFIDGHQFEIYDADGTKQEVTSIDFFGENVQPGKNVSGSVHFGVTGKGPYEIFFADMATDTKAKWIIDIK</sequence>
<organism evidence="3 4">
    <name type="scientific">Ectobacillus antri</name>
    <dbReference type="NCBI Taxonomy" id="2486280"/>
    <lineage>
        <taxon>Bacteria</taxon>
        <taxon>Bacillati</taxon>
        <taxon>Bacillota</taxon>
        <taxon>Bacilli</taxon>
        <taxon>Bacillales</taxon>
        <taxon>Bacillaceae</taxon>
        <taxon>Ectobacillus</taxon>
    </lineage>
</organism>
<evidence type="ECO:0000313" key="4">
    <source>
        <dbReference type="Proteomes" id="UP001218246"/>
    </source>
</evidence>
<dbReference type="Proteomes" id="UP001218246">
    <property type="component" value="Unassembled WGS sequence"/>
</dbReference>
<keyword evidence="1" id="KW-0732">Signal</keyword>
<keyword evidence="4" id="KW-1185">Reference proteome</keyword>
<gene>
    <name evidence="3" type="ORF">P6P90_04225</name>
</gene>
<proteinExistence type="predicted"/>
<protein>
    <submittedName>
        <fullName evidence="3">DUF4352 domain-containing protein</fullName>
    </submittedName>
</protein>
<dbReference type="Gene3D" id="2.60.40.1240">
    <property type="match status" value="1"/>
</dbReference>
<dbReference type="EMBL" id="JARULN010000002">
    <property type="protein sequence ID" value="MDG5753204.1"/>
    <property type="molecule type" value="Genomic_DNA"/>
</dbReference>
<dbReference type="Pfam" id="PF11611">
    <property type="entry name" value="DUF4352"/>
    <property type="match status" value="1"/>
</dbReference>
<feature type="domain" description="DUF4352" evidence="2">
    <location>
        <begin position="54"/>
        <end position="161"/>
    </location>
</feature>
<evidence type="ECO:0000313" key="3">
    <source>
        <dbReference type="EMBL" id="MDG5753204.1"/>
    </source>
</evidence>
<name>A0ABT6H1Z9_9BACI</name>
<evidence type="ECO:0000256" key="1">
    <source>
        <dbReference type="ARBA" id="ARBA00022729"/>
    </source>
</evidence>
<dbReference type="InterPro" id="IPR029051">
    <property type="entry name" value="DUF4352"/>
</dbReference>
<reference evidence="3 4" key="1">
    <citation type="submission" date="2023-04" db="EMBL/GenBank/DDBJ databases">
        <title>Ectobacillus antri isolated from activated sludge.</title>
        <authorList>
            <person name="Yan P."/>
            <person name="Liu X."/>
        </authorList>
    </citation>
    <scope>NUCLEOTIDE SEQUENCE [LARGE SCALE GENOMIC DNA]</scope>
    <source>
        <strain evidence="3 4">C18H</strain>
    </source>
</reference>
<comment type="caution">
    <text evidence="3">The sequence shown here is derived from an EMBL/GenBank/DDBJ whole genome shotgun (WGS) entry which is preliminary data.</text>
</comment>